<protein>
    <submittedName>
        <fullName evidence="2">Uncharacterized protein</fullName>
    </submittedName>
</protein>
<feature type="region of interest" description="Disordered" evidence="1">
    <location>
        <begin position="18"/>
        <end position="69"/>
    </location>
</feature>
<dbReference type="EMBL" id="BPLR01020901">
    <property type="protein sequence ID" value="GIX83746.1"/>
    <property type="molecule type" value="Genomic_DNA"/>
</dbReference>
<organism evidence="2 3">
    <name type="scientific">Caerostris extrusa</name>
    <name type="common">Bark spider</name>
    <name type="synonym">Caerostris bankana</name>
    <dbReference type="NCBI Taxonomy" id="172846"/>
    <lineage>
        <taxon>Eukaryota</taxon>
        <taxon>Metazoa</taxon>
        <taxon>Ecdysozoa</taxon>
        <taxon>Arthropoda</taxon>
        <taxon>Chelicerata</taxon>
        <taxon>Arachnida</taxon>
        <taxon>Araneae</taxon>
        <taxon>Araneomorphae</taxon>
        <taxon>Entelegynae</taxon>
        <taxon>Araneoidea</taxon>
        <taxon>Araneidae</taxon>
        <taxon>Caerostris</taxon>
    </lineage>
</organism>
<dbReference type="Proteomes" id="UP001054945">
    <property type="component" value="Unassembled WGS sequence"/>
</dbReference>
<keyword evidence="3" id="KW-1185">Reference proteome</keyword>
<reference evidence="2 3" key="1">
    <citation type="submission" date="2021-06" db="EMBL/GenBank/DDBJ databases">
        <title>Caerostris extrusa draft genome.</title>
        <authorList>
            <person name="Kono N."/>
            <person name="Arakawa K."/>
        </authorList>
    </citation>
    <scope>NUCLEOTIDE SEQUENCE [LARGE SCALE GENOMIC DNA]</scope>
</reference>
<evidence type="ECO:0000256" key="1">
    <source>
        <dbReference type="SAM" id="MobiDB-lite"/>
    </source>
</evidence>
<evidence type="ECO:0000313" key="2">
    <source>
        <dbReference type="EMBL" id="GIX83746.1"/>
    </source>
</evidence>
<evidence type="ECO:0000313" key="3">
    <source>
        <dbReference type="Proteomes" id="UP001054945"/>
    </source>
</evidence>
<dbReference type="AlphaFoldDB" id="A0AAV4NG80"/>
<feature type="compositionally biased region" description="Polar residues" evidence="1">
    <location>
        <begin position="54"/>
        <end position="69"/>
    </location>
</feature>
<gene>
    <name evidence="2" type="ORF">CEXT_776371</name>
</gene>
<sequence length="69" mass="7729">MGTFPSSEAEHRELRFQISEPSVAPVGFKAAKQPPYPAQRRQPQEPDLADGESPSPTIPSNMWQMTSFR</sequence>
<feature type="compositionally biased region" description="Low complexity" evidence="1">
    <location>
        <begin position="29"/>
        <end position="41"/>
    </location>
</feature>
<name>A0AAV4NG80_CAEEX</name>
<proteinExistence type="predicted"/>
<accession>A0AAV4NG80</accession>
<comment type="caution">
    <text evidence="2">The sequence shown here is derived from an EMBL/GenBank/DDBJ whole genome shotgun (WGS) entry which is preliminary data.</text>
</comment>